<evidence type="ECO:0000256" key="1">
    <source>
        <dbReference type="ARBA" id="ARBA00004852"/>
    </source>
</evidence>
<dbReference type="InterPro" id="IPR006132">
    <property type="entry name" value="Asp/Orn_carbamoyltranf_P-bd"/>
</dbReference>
<feature type="binding site" evidence="7">
    <location>
        <position position="228"/>
    </location>
    <ligand>
        <name>L-aspartate</name>
        <dbReference type="ChEBI" id="CHEBI:29991"/>
    </ligand>
</feature>
<dbReference type="GO" id="GO:0016597">
    <property type="term" value="F:amino acid binding"/>
    <property type="evidence" value="ECO:0007669"/>
    <property type="project" value="InterPro"/>
</dbReference>
<dbReference type="AlphaFoldDB" id="A0A1H5RSP0"/>
<dbReference type="GO" id="GO:0006520">
    <property type="term" value="P:amino acid metabolic process"/>
    <property type="evidence" value="ECO:0007669"/>
    <property type="project" value="InterPro"/>
</dbReference>
<keyword evidence="11" id="KW-1185">Reference proteome</keyword>
<feature type="binding site" evidence="7">
    <location>
        <position position="132"/>
    </location>
    <ligand>
        <name>carbamoyl phosphate</name>
        <dbReference type="ChEBI" id="CHEBI:58228"/>
    </ligand>
</feature>
<dbReference type="PRINTS" id="PR00100">
    <property type="entry name" value="AOTCASE"/>
</dbReference>
<gene>
    <name evidence="7" type="primary">pyrB</name>
    <name evidence="10" type="ORF">SAMN05660865_00196</name>
</gene>
<evidence type="ECO:0000313" key="11">
    <source>
        <dbReference type="Proteomes" id="UP000242850"/>
    </source>
</evidence>
<evidence type="ECO:0000313" key="10">
    <source>
        <dbReference type="EMBL" id="SEF41280.1"/>
    </source>
</evidence>
<protein>
    <recommendedName>
        <fullName evidence="7">Aspartate carbamoyltransferase</fullName>
        <ecNumber evidence="7">2.1.3.2</ecNumber>
    </recommendedName>
    <alternativeName>
        <fullName evidence="7">Aspartate transcarbamylase</fullName>
        <shortName evidence="7">ATCase</shortName>
    </alternativeName>
</protein>
<comment type="pathway">
    <text evidence="1 7">Pyrimidine metabolism; UMP biosynthesis via de novo pathway; (S)-dihydroorotate from bicarbonate: step 2/3.</text>
</comment>
<dbReference type="Proteomes" id="UP000242850">
    <property type="component" value="Unassembled WGS sequence"/>
</dbReference>
<feature type="binding site" evidence="7">
    <location>
        <position position="83"/>
    </location>
    <ligand>
        <name>L-aspartate</name>
        <dbReference type="ChEBI" id="CHEBI:29991"/>
    </ligand>
</feature>
<dbReference type="Pfam" id="PF02729">
    <property type="entry name" value="OTCace_N"/>
    <property type="match status" value="1"/>
</dbReference>
<dbReference type="FunFam" id="3.40.50.1370:FF:000002">
    <property type="entry name" value="Aspartate carbamoyltransferase 2"/>
    <property type="match status" value="1"/>
</dbReference>
<dbReference type="Pfam" id="PF00185">
    <property type="entry name" value="OTCace"/>
    <property type="match status" value="1"/>
</dbReference>
<dbReference type="PANTHER" id="PTHR45753">
    <property type="entry name" value="ORNITHINE CARBAMOYLTRANSFERASE, MITOCHONDRIAL"/>
    <property type="match status" value="1"/>
</dbReference>
<name>A0A1H5RSP0_9CLOT</name>
<dbReference type="PROSITE" id="PS00097">
    <property type="entry name" value="CARBAMOYLTRANSFERASE"/>
    <property type="match status" value="1"/>
</dbReference>
<dbReference type="RefSeq" id="WP_103895216.1">
    <property type="nucleotide sequence ID" value="NZ_FNUK01000001.1"/>
</dbReference>
<feature type="binding site" evidence="7">
    <location>
        <position position="135"/>
    </location>
    <ligand>
        <name>carbamoyl phosphate</name>
        <dbReference type="ChEBI" id="CHEBI:58228"/>
    </ligand>
</feature>
<dbReference type="InterPro" id="IPR006130">
    <property type="entry name" value="Asp/Orn_carbamoylTrfase"/>
</dbReference>
<dbReference type="UniPathway" id="UPA00070">
    <property type="reaction ID" value="UER00116"/>
</dbReference>
<sequence length="309" mass="35284">MLKGRHLLDPMDFSLEEIEEILNLGEKISKNPEKFSKACQGKILATLFYEPSTRTRFSFEAAMLRLGGQVIGFSEPNSSSVAKGESIADTIRTIACYADIAVIRHPKEGAPRVAAMYSKIPVINAGDGGHQHPTQTLTDLLTIKSLKGRLSNLTIGLCGDLKFGRTVHSLIKAMSRYKDNKFILISPKELRVPDYIKREVLQKNNIEFLEVERIEDVIEKLDILYMTRVQRERFFNEEEYLRLKDSYILDNSKLKNAKEDMIILHPLPRVNEIAVEVDEDKRAKYFEQAKYGMFVRMALIIKLLGVEEC</sequence>
<reference evidence="11" key="1">
    <citation type="submission" date="2016-10" db="EMBL/GenBank/DDBJ databases">
        <authorList>
            <person name="Varghese N."/>
            <person name="Submissions S."/>
        </authorList>
    </citation>
    <scope>NUCLEOTIDE SEQUENCE [LARGE SCALE GENOMIC DNA]</scope>
    <source>
        <strain evidence="11">DSM 5463</strain>
    </source>
</reference>
<feature type="binding site" evidence="7">
    <location>
        <position position="104"/>
    </location>
    <ligand>
        <name>carbamoyl phosphate</name>
        <dbReference type="ChEBI" id="CHEBI:58228"/>
    </ligand>
</feature>
<evidence type="ECO:0000259" key="8">
    <source>
        <dbReference type="Pfam" id="PF00185"/>
    </source>
</evidence>
<accession>A0A1H5RSP0</accession>
<feature type="binding site" evidence="7">
    <location>
        <position position="268"/>
    </location>
    <ligand>
        <name>carbamoyl phosphate</name>
        <dbReference type="ChEBI" id="CHEBI:58228"/>
    </ligand>
</feature>
<dbReference type="GO" id="GO:0004070">
    <property type="term" value="F:aspartate carbamoyltransferase activity"/>
    <property type="evidence" value="ECO:0007669"/>
    <property type="project" value="UniProtKB-UniRule"/>
</dbReference>
<feature type="binding site" evidence="7">
    <location>
        <position position="54"/>
    </location>
    <ligand>
        <name>carbamoyl phosphate</name>
        <dbReference type="ChEBI" id="CHEBI:58228"/>
    </ligand>
</feature>
<dbReference type="NCBIfam" id="TIGR00670">
    <property type="entry name" value="asp_carb_tr"/>
    <property type="match status" value="1"/>
</dbReference>
<comment type="function">
    <text evidence="5 7">Catalyzes the condensation of carbamoyl phosphate and aspartate to form carbamoyl aspartate and inorganic phosphate, the committed step in the de novo pyrimidine nucleotide biosynthesis pathway.</text>
</comment>
<keyword evidence="3 7" id="KW-0808">Transferase</keyword>
<dbReference type="HAMAP" id="MF_00001">
    <property type="entry name" value="Asp_carb_tr"/>
    <property type="match status" value="1"/>
</dbReference>
<dbReference type="GO" id="GO:0044205">
    <property type="term" value="P:'de novo' UMP biosynthetic process"/>
    <property type="evidence" value="ECO:0007669"/>
    <property type="project" value="UniProtKB-UniRule"/>
</dbReference>
<evidence type="ECO:0000256" key="2">
    <source>
        <dbReference type="ARBA" id="ARBA00008896"/>
    </source>
</evidence>
<dbReference type="SUPFAM" id="SSF53671">
    <property type="entry name" value="Aspartate/ornithine carbamoyltransferase"/>
    <property type="match status" value="1"/>
</dbReference>
<feature type="binding site" evidence="7">
    <location>
        <position position="165"/>
    </location>
    <ligand>
        <name>L-aspartate</name>
        <dbReference type="ChEBI" id="CHEBI:29991"/>
    </ligand>
</feature>
<feature type="binding site" evidence="7">
    <location>
        <position position="267"/>
    </location>
    <ligand>
        <name>carbamoyl phosphate</name>
        <dbReference type="ChEBI" id="CHEBI:58228"/>
    </ligand>
</feature>
<dbReference type="GO" id="GO:0006207">
    <property type="term" value="P:'de novo' pyrimidine nucleobase biosynthetic process"/>
    <property type="evidence" value="ECO:0007669"/>
    <property type="project" value="InterPro"/>
</dbReference>
<feature type="binding site" evidence="7">
    <location>
        <position position="55"/>
    </location>
    <ligand>
        <name>carbamoyl phosphate</name>
        <dbReference type="ChEBI" id="CHEBI:58228"/>
    </ligand>
</feature>
<feature type="domain" description="Aspartate/ornithine carbamoyltransferase carbamoyl-P binding" evidence="9">
    <location>
        <begin position="5"/>
        <end position="144"/>
    </location>
</feature>
<dbReference type="OrthoDB" id="9774690at2"/>
<evidence type="ECO:0000256" key="4">
    <source>
        <dbReference type="ARBA" id="ARBA00022975"/>
    </source>
</evidence>
<evidence type="ECO:0000256" key="7">
    <source>
        <dbReference type="HAMAP-Rule" id="MF_00001"/>
    </source>
</evidence>
<feature type="domain" description="Aspartate/ornithine carbamoyltransferase Asp/Orn-binding" evidence="8">
    <location>
        <begin position="152"/>
        <end position="301"/>
    </location>
</feature>
<evidence type="ECO:0000256" key="3">
    <source>
        <dbReference type="ARBA" id="ARBA00022679"/>
    </source>
</evidence>
<keyword evidence="4 7" id="KW-0665">Pyrimidine biosynthesis</keyword>
<dbReference type="InterPro" id="IPR002082">
    <property type="entry name" value="Asp_carbamoyltransf"/>
</dbReference>
<dbReference type="NCBIfam" id="NF002032">
    <property type="entry name" value="PRK00856.1"/>
    <property type="match status" value="1"/>
</dbReference>
<dbReference type="InterPro" id="IPR036901">
    <property type="entry name" value="Asp/Orn_carbamoylTrfase_sf"/>
</dbReference>
<dbReference type="PANTHER" id="PTHR45753:SF6">
    <property type="entry name" value="ASPARTATE CARBAMOYLTRANSFERASE"/>
    <property type="match status" value="1"/>
</dbReference>
<evidence type="ECO:0000256" key="5">
    <source>
        <dbReference type="ARBA" id="ARBA00043884"/>
    </source>
</evidence>
<dbReference type="Gene3D" id="3.40.50.1370">
    <property type="entry name" value="Aspartate/ornithine carbamoyltransferase"/>
    <property type="match status" value="2"/>
</dbReference>
<comment type="catalytic activity">
    <reaction evidence="6 7">
        <text>carbamoyl phosphate + L-aspartate = N-carbamoyl-L-aspartate + phosphate + H(+)</text>
        <dbReference type="Rhea" id="RHEA:20013"/>
        <dbReference type="ChEBI" id="CHEBI:15378"/>
        <dbReference type="ChEBI" id="CHEBI:29991"/>
        <dbReference type="ChEBI" id="CHEBI:32814"/>
        <dbReference type="ChEBI" id="CHEBI:43474"/>
        <dbReference type="ChEBI" id="CHEBI:58228"/>
        <dbReference type="EC" id="2.1.3.2"/>
    </reaction>
</comment>
<dbReference type="EMBL" id="FNUK01000001">
    <property type="protein sequence ID" value="SEF41280.1"/>
    <property type="molecule type" value="Genomic_DNA"/>
</dbReference>
<evidence type="ECO:0000256" key="6">
    <source>
        <dbReference type="ARBA" id="ARBA00048859"/>
    </source>
</evidence>
<organism evidence="10 11">
    <name type="scientific">Caloramator fervidus</name>
    <dbReference type="NCBI Taxonomy" id="29344"/>
    <lineage>
        <taxon>Bacteria</taxon>
        <taxon>Bacillati</taxon>
        <taxon>Bacillota</taxon>
        <taxon>Clostridia</taxon>
        <taxon>Eubacteriales</taxon>
        <taxon>Clostridiaceae</taxon>
        <taxon>Caloramator</taxon>
    </lineage>
</organism>
<dbReference type="InterPro" id="IPR006131">
    <property type="entry name" value="Asp_carbamoyltransf_Asp/Orn-bd"/>
</dbReference>
<proteinExistence type="inferred from homology"/>
<dbReference type="EC" id="2.1.3.2" evidence="7"/>
<evidence type="ECO:0000259" key="9">
    <source>
        <dbReference type="Pfam" id="PF02729"/>
    </source>
</evidence>
<dbReference type="PRINTS" id="PR00101">
    <property type="entry name" value="ATCASE"/>
</dbReference>
<dbReference type="FunFam" id="3.40.50.1370:FF:000001">
    <property type="entry name" value="Aspartate carbamoyltransferase"/>
    <property type="match status" value="1"/>
</dbReference>
<comment type="subunit">
    <text evidence="7">Heterododecamer (2C3:3R2) of six catalytic PyrB chains organized as two trimers (C3), and six regulatory PyrI chains organized as three dimers (R2).</text>
</comment>
<comment type="similarity">
    <text evidence="2 7">Belongs to the aspartate/ornithine carbamoyltransferase superfamily. ATCase family.</text>
</comment>